<reference evidence="2 3" key="1">
    <citation type="submission" date="2019-01" db="EMBL/GenBank/DDBJ databases">
        <title>Nocardioides guangzhouensis sp. nov., an actinobacterium isolated from soil.</title>
        <authorList>
            <person name="Fu Y."/>
            <person name="Cai Y."/>
            <person name="Lin Z."/>
            <person name="Chen P."/>
        </authorList>
    </citation>
    <scope>NUCLEOTIDE SEQUENCE [LARGE SCALE GENOMIC DNA]</scope>
    <source>
        <strain evidence="2 3">130</strain>
    </source>
</reference>
<gene>
    <name evidence="2" type="ORF">EKO23_20955</name>
</gene>
<evidence type="ECO:0000313" key="2">
    <source>
        <dbReference type="EMBL" id="RYP82762.1"/>
    </source>
</evidence>
<feature type="transmembrane region" description="Helical" evidence="1">
    <location>
        <begin position="163"/>
        <end position="182"/>
    </location>
</feature>
<dbReference type="InterPro" id="IPR045931">
    <property type="entry name" value="DUF6350"/>
</dbReference>
<evidence type="ECO:0000256" key="1">
    <source>
        <dbReference type="SAM" id="Phobius"/>
    </source>
</evidence>
<feature type="transmembrane region" description="Helical" evidence="1">
    <location>
        <begin position="304"/>
        <end position="326"/>
    </location>
</feature>
<dbReference type="OrthoDB" id="3742900at2"/>
<feature type="transmembrane region" description="Helical" evidence="1">
    <location>
        <begin position="131"/>
        <end position="151"/>
    </location>
</feature>
<feature type="transmembrane region" description="Helical" evidence="1">
    <location>
        <begin position="278"/>
        <end position="298"/>
    </location>
</feature>
<feature type="transmembrane region" description="Helical" evidence="1">
    <location>
        <begin position="20"/>
        <end position="49"/>
    </location>
</feature>
<evidence type="ECO:0000313" key="3">
    <source>
        <dbReference type="Proteomes" id="UP000295198"/>
    </source>
</evidence>
<dbReference type="RefSeq" id="WP_134720368.1">
    <property type="nucleotide sequence ID" value="NZ_SDKM01000042.1"/>
</dbReference>
<keyword evidence="1" id="KW-0812">Transmembrane</keyword>
<organism evidence="2 3">
    <name type="scientific">Nocardioides guangzhouensis</name>
    <dbReference type="NCBI Taxonomy" id="2497878"/>
    <lineage>
        <taxon>Bacteria</taxon>
        <taxon>Bacillati</taxon>
        <taxon>Actinomycetota</taxon>
        <taxon>Actinomycetes</taxon>
        <taxon>Propionibacteriales</taxon>
        <taxon>Nocardioidaceae</taxon>
        <taxon>Nocardioides</taxon>
    </lineage>
</organism>
<keyword evidence="3" id="KW-1185">Reference proteome</keyword>
<feature type="transmembrane region" description="Helical" evidence="1">
    <location>
        <begin position="77"/>
        <end position="100"/>
    </location>
</feature>
<dbReference type="EMBL" id="SDKM01000042">
    <property type="protein sequence ID" value="RYP82762.1"/>
    <property type="molecule type" value="Genomic_DNA"/>
</dbReference>
<feature type="transmembrane region" description="Helical" evidence="1">
    <location>
        <begin position="203"/>
        <end position="225"/>
    </location>
</feature>
<dbReference type="AlphaFoldDB" id="A0A4Q4Z528"/>
<comment type="caution">
    <text evidence="2">The sequence shown here is derived from an EMBL/GenBank/DDBJ whole genome shotgun (WGS) entry which is preliminary data.</text>
</comment>
<accession>A0A4Q4Z528</accession>
<protein>
    <submittedName>
        <fullName evidence="2">Uncharacterized protein</fullName>
    </submittedName>
</protein>
<feature type="transmembrane region" description="Helical" evidence="1">
    <location>
        <begin position="338"/>
        <end position="359"/>
    </location>
</feature>
<proteinExistence type="predicted"/>
<sequence>MTAILTPPRAPETPAVQRPLTLLATLAGAAAAGSVLAVCLAVGVIGWFVTDGGVHGEPRDGLRTGALAWLMSHGSGVSVQGTSLTAVPLGLTLVVAWVVWRFGLRLGEAVAGHGPDADALSDGERDWTVPLATMLYAASYAVVAIITLVLAGSPGTQPSEGRVLLWSLVLTVLLGGIAIASGSGRLAVWLSLVPPSVRATVQAAGSVLVWFLLTAAVVFAVALALDLGTAMNVLSRLHTDTGDAVLFSALVLLLVPNAVAFSAAYLLGPGFAVGTGTLVSPTVVAVGAVPMFPLLAALPDNGPTPAWTPALMALPVLAAAVGVARSQRRSPTTAWDQGALRGVVAGVLAAVGVAVLAAVAGGAVGPGRMTDVGPEAGQVLVHAIPALGGGGLIGGLLATWRQRRAAD</sequence>
<dbReference type="Pfam" id="PF19877">
    <property type="entry name" value="DUF6350"/>
    <property type="match status" value="1"/>
</dbReference>
<feature type="transmembrane region" description="Helical" evidence="1">
    <location>
        <begin position="245"/>
        <end position="266"/>
    </location>
</feature>
<keyword evidence="1" id="KW-0472">Membrane</keyword>
<keyword evidence="1" id="KW-1133">Transmembrane helix</keyword>
<name>A0A4Q4Z528_9ACTN</name>
<feature type="transmembrane region" description="Helical" evidence="1">
    <location>
        <begin position="379"/>
        <end position="400"/>
    </location>
</feature>
<dbReference type="Proteomes" id="UP000295198">
    <property type="component" value="Unassembled WGS sequence"/>
</dbReference>